<dbReference type="Proteomes" id="UP000663824">
    <property type="component" value="Unassembled WGS sequence"/>
</dbReference>
<feature type="transmembrane region" description="Helical" evidence="5">
    <location>
        <begin position="60"/>
        <end position="87"/>
    </location>
</feature>
<accession>A0A816VWX2</accession>
<evidence type="ECO:0000256" key="5">
    <source>
        <dbReference type="SAM" id="Phobius"/>
    </source>
</evidence>
<feature type="non-terminal residue" evidence="7">
    <location>
        <position position="1"/>
    </location>
</feature>
<sequence>RWFNTSDNNNTISLLLPFNFDAMIISSNDTSSTVEASGINLAPKDFKWYPFPPGQCPPSYYVILQGICAPLIIIISTVLNSLIAVVLLQKQLRSATNILLLAIALYDTLTGLFPFPTYIYVFTFKNCNDYWPYNYGWFHRINYQVLPFIFHTCSIWVTVVLAIQRYIYVCHSEKAKQWCTVRMALKAIACVNLLALIVAIPMFIEGSFHPITVRSLLDPTKTLEACLVRDYSEDQRFSTLYYVYSVLRALLINVGPCTILVILNAILVERMKAAKQNRARLMRKRSHETRAQEQTSVTLMLVIVVTIFLIVEVPMALHLIIWGLLQLLESNFLSEFLIVAVQFLNFAVLLSYPINFFIYCRMSRAFRDAFTELLCPSKTQNRQERLPSTALRLINKQYNNDDNYNHLESNNNTHIEMKNSIIKIQPSSTVILNHRTDEALISLTPTMNSVDIKHNGTENSPDSIMQQHILFRDDAVTSKNKRLNNL</sequence>
<gene>
    <name evidence="8" type="ORF">BYL167_LOCUS17185</name>
    <name evidence="7" type="ORF">MBJ925_LOCUS27401</name>
</gene>
<dbReference type="PANTHER" id="PTHR47023">
    <property type="entry name" value="SEX PEPTIDE RECEPTOR"/>
    <property type="match status" value="1"/>
</dbReference>
<feature type="transmembrane region" description="Helical" evidence="5">
    <location>
        <begin position="99"/>
        <end position="121"/>
    </location>
</feature>
<dbReference type="PRINTS" id="PR00237">
    <property type="entry name" value="GPCRRHODOPSN"/>
</dbReference>
<dbReference type="Pfam" id="PF10324">
    <property type="entry name" value="7TM_GPCR_Srw"/>
    <property type="match status" value="1"/>
</dbReference>
<dbReference type="InterPro" id="IPR000276">
    <property type="entry name" value="GPCR_Rhodpsn"/>
</dbReference>
<dbReference type="InterPro" id="IPR017452">
    <property type="entry name" value="GPCR_Rhodpsn_7TM"/>
</dbReference>
<dbReference type="SUPFAM" id="SSF81321">
    <property type="entry name" value="Family A G protein-coupled receptor-like"/>
    <property type="match status" value="1"/>
</dbReference>
<feature type="transmembrane region" description="Helical" evidence="5">
    <location>
        <begin position="299"/>
        <end position="324"/>
    </location>
</feature>
<feature type="transmembrane region" description="Helical" evidence="5">
    <location>
        <begin position="184"/>
        <end position="204"/>
    </location>
</feature>
<evidence type="ECO:0000313" key="8">
    <source>
        <dbReference type="EMBL" id="CAF4065042.1"/>
    </source>
</evidence>
<organism evidence="7 9">
    <name type="scientific">Rotaria magnacalcarata</name>
    <dbReference type="NCBI Taxonomy" id="392030"/>
    <lineage>
        <taxon>Eukaryota</taxon>
        <taxon>Metazoa</taxon>
        <taxon>Spiralia</taxon>
        <taxon>Gnathifera</taxon>
        <taxon>Rotifera</taxon>
        <taxon>Eurotatoria</taxon>
        <taxon>Bdelloidea</taxon>
        <taxon>Philodinida</taxon>
        <taxon>Philodinidae</taxon>
        <taxon>Rotaria</taxon>
    </lineage>
</organism>
<dbReference type="GO" id="GO:0008528">
    <property type="term" value="F:G protein-coupled peptide receptor activity"/>
    <property type="evidence" value="ECO:0007669"/>
    <property type="project" value="InterPro"/>
</dbReference>
<feature type="transmembrane region" description="Helical" evidence="5">
    <location>
        <begin position="141"/>
        <end position="163"/>
    </location>
</feature>
<dbReference type="EMBL" id="CAJOBH010006747">
    <property type="protein sequence ID" value="CAF4065042.1"/>
    <property type="molecule type" value="Genomic_DNA"/>
</dbReference>
<comment type="subcellular location">
    <subcellularLocation>
        <location evidence="1">Membrane</location>
    </subcellularLocation>
</comment>
<dbReference type="EMBL" id="CAJNRE010014693">
    <property type="protein sequence ID" value="CAF2129980.1"/>
    <property type="molecule type" value="Genomic_DNA"/>
</dbReference>
<feature type="transmembrane region" description="Helical" evidence="5">
    <location>
        <begin position="241"/>
        <end position="268"/>
    </location>
</feature>
<keyword evidence="3 5" id="KW-1133">Transmembrane helix</keyword>
<name>A0A816VWX2_9BILA</name>
<evidence type="ECO:0000256" key="3">
    <source>
        <dbReference type="ARBA" id="ARBA00022989"/>
    </source>
</evidence>
<dbReference type="CDD" id="cd14978">
    <property type="entry name" value="7tmA_FMRFamide_R-like"/>
    <property type="match status" value="1"/>
</dbReference>
<dbReference type="Proteomes" id="UP000681967">
    <property type="component" value="Unassembled WGS sequence"/>
</dbReference>
<dbReference type="Gene3D" id="1.20.1070.10">
    <property type="entry name" value="Rhodopsin 7-helix transmembrane proteins"/>
    <property type="match status" value="1"/>
</dbReference>
<dbReference type="InterPro" id="IPR053071">
    <property type="entry name" value="GPCR1-related_rcpt"/>
</dbReference>
<keyword evidence="2 5" id="KW-0812">Transmembrane</keyword>
<dbReference type="PANTHER" id="PTHR47023:SF1">
    <property type="entry name" value="SEX PEPTIDE RECEPTOR"/>
    <property type="match status" value="1"/>
</dbReference>
<dbReference type="AlphaFoldDB" id="A0A816VWX2"/>
<evidence type="ECO:0000256" key="1">
    <source>
        <dbReference type="ARBA" id="ARBA00004370"/>
    </source>
</evidence>
<dbReference type="PROSITE" id="PS50262">
    <property type="entry name" value="G_PROTEIN_RECEP_F1_2"/>
    <property type="match status" value="1"/>
</dbReference>
<keyword evidence="4 5" id="KW-0472">Membrane</keyword>
<evidence type="ECO:0000256" key="4">
    <source>
        <dbReference type="ARBA" id="ARBA00023136"/>
    </source>
</evidence>
<evidence type="ECO:0000259" key="6">
    <source>
        <dbReference type="PROSITE" id="PS50262"/>
    </source>
</evidence>
<evidence type="ECO:0000313" key="7">
    <source>
        <dbReference type="EMBL" id="CAF2129980.1"/>
    </source>
</evidence>
<dbReference type="GO" id="GO:0016020">
    <property type="term" value="C:membrane"/>
    <property type="evidence" value="ECO:0007669"/>
    <property type="project" value="UniProtKB-SubCell"/>
</dbReference>
<evidence type="ECO:0000256" key="2">
    <source>
        <dbReference type="ARBA" id="ARBA00022692"/>
    </source>
</evidence>
<evidence type="ECO:0000313" key="9">
    <source>
        <dbReference type="Proteomes" id="UP000663824"/>
    </source>
</evidence>
<proteinExistence type="predicted"/>
<comment type="caution">
    <text evidence="7">The sequence shown here is derived from an EMBL/GenBank/DDBJ whole genome shotgun (WGS) entry which is preliminary data.</text>
</comment>
<reference evidence="7" key="1">
    <citation type="submission" date="2021-02" db="EMBL/GenBank/DDBJ databases">
        <authorList>
            <person name="Nowell W R."/>
        </authorList>
    </citation>
    <scope>NUCLEOTIDE SEQUENCE</scope>
</reference>
<dbReference type="InterPro" id="IPR019427">
    <property type="entry name" value="7TM_GPCR_serpentine_rcpt_Srw"/>
</dbReference>
<feature type="transmembrane region" description="Helical" evidence="5">
    <location>
        <begin position="336"/>
        <end position="358"/>
    </location>
</feature>
<feature type="domain" description="G-protein coupled receptors family 1 profile" evidence="6">
    <location>
        <begin position="79"/>
        <end position="359"/>
    </location>
</feature>
<protein>
    <recommendedName>
        <fullName evidence="6">G-protein coupled receptors family 1 profile domain-containing protein</fullName>
    </recommendedName>
</protein>